<proteinExistence type="predicted"/>
<evidence type="ECO:0000259" key="4">
    <source>
        <dbReference type="Pfam" id="PF25967"/>
    </source>
</evidence>
<dbReference type="PANTHER" id="PTHR32347">
    <property type="entry name" value="EFFLUX SYSTEM COMPONENT YKNX-RELATED"/>
    <property type="match status" value="1"/>
</dbReference>
<keyword evidence="3" id="KW-0812">Transmembrane</keyword>
<evidence type="ECO:0000313" key="6">
    <source>
        <dbReference type="Proteomes" id="UP000284892"/>
    </source>
</evidence>
<dbReference type="EMBL" id="RAQJ01000001">
    <property type="protein sequence ID" value="RKE98965.1"/>
    <property type="molecule type" value="Genomic_DNA"/>
</dbReference>
<keyword evidence="3" id="KW-0472">Membrane</keyword>
<dbReference type="Gene3D" id="2.40.420.20">
    <property type="match status" value="1"/>
</dbReference>
<organism evidence="5 6">
    <name type="scientific">Ichthyenterobacterium magnum</name>
    <dbReference type="NCBI Taxonomy" id="1230530"/>
    <lineage>
        <taxon>Bacteria</taxon>
        <taxon>Pseudomonadati</taxon>
        <taxon>Bacteroidota</taxon>
        <taxon>Flavobacteriia</taxon>
        <taxon>Flavobacteriales</taxon>
        <taxon>Flavobacteriaceae</taxon>
        <taxon>Ichthyenterobacterium</taxon>
    </lineage>
</organism>
<name>A0A420DXL6_9FLAO</name>
<sequence length="414" mass="47117">MDKRIEKKKWSKTKVLYLVGICVFVILSFFGFKAINKKVYKVDATKISIKNVTQGDFQDVILIDGDVEPINLVLVNTIEGGNVEEIFSEDGILVTKGTPLVKLSNPSATLNYMNQETAIIEQINNLRSLKLSLEKDQRDLSESLIDSENSLADVERNYKVDSVLYSKDIIARNDFTDVTESYKYQQKKRDFMNKNVTKSRQNNKIQLQQINTSISLMQRNLEFIHESLEKMLVRAPVTGMLSSFNPVIGESYTRNQTVAKIDIQSGFKIKGQVDEYYLSMVKPGQLARFSFDGKLIDLKVKKVLPEVVNRRFEIELVFVSEAPKSVTIGQSLQVRLELSKAQKSLLIPRGSYFQSSGGQYVFVVNEDGEAHKRYIKLGSQNPSYYQVLEGLEEGEKIIVSSYDAYKNYESIKIN</sequence>
<dbReference type="Pfam" id="PF25967">
    <property type="entry name" value="RND-MFP_C"/>
    <property type="match status" value="1"/>
</dbReference>
<feature type="transmembrane region" description="Helical" evidence="3">
    <location>
        <begin position="15"/>
        <end position="32"/>
    </location>
</feature>
<keyword evidence="3" id="KW-1133">Transmembrane helix</keyword>
<dbReference type="Gene3D" id="1.10.287.470">
    <property type="entry name" value="Helix hairpin bin"/>
    <property type="match status" value="1"/>
</dbReference>
<evidence type="ECO:0000313" key="5">
    <source>
        <dbReference type="EMBL" id="RKE98965.1"/>
    </source>
</evidence>
<comment type="subcellular location">
    <subcellularLocation>
        <location evidence="1">Cell envelope</location>
    </subcellularLocation>
</comment>
<dbReference type="Gene3D" id="2.40.50.100">
    <property type="match status" value="1"/>
</dbReference>
<reference evidence="5 6" key="1">
    <citation type="submission" date="2018-09" db="EMBL/GenBank/DDBJ databases">
        <title>Genomic Encyclopedia of Archaeal and Bacterial Type Strains, Phase II (KMG-II): from individual species to whole genera.</title>
        <authorList>
            <person name="Goeker M."/>
        </authorList>
    </citation>
    <scope>NUCLEOTIDE SEQUENCE [LARGE SCALE GENOMIC DNA]</scope>
    <source>
        <strain evidence="5 6">DSM 26283</strain>
    </source>
</reference>
<dbReference type="AlphaFoldDB" id="A0A420DXL6"/>
<dbReference type="Proteomes" id="UP000284892">
    <property type="component" value="Unassembled WGS sequence"/>
</dbReference>
<accession>A0A420DXL6</accession>
<comment type="caution">
    <text evidence="5">The sequence shown here is derived from an EMBL/GenBank/DDBJ whole genome shotgun (WGS) entry which is preliminary data.</text>
</comment>
<dbReference type="Gene3D" id="2.40.30.170">
    <property type="match status" value="1"/>
</dbReference>
<protein>
    <submittedName>
        <fullName evidence="5">HlyD family secretion protein</fullName>
    </submittedName>
</protein>
<dbReference type="InterPro" id="IPR050465">
    <property type="entry name" value="UPF0194_transport"/>
</dbReference>
<dbReference type="PANTHER" id="PTHR32347:SF23">
    <property type="entry name" value="BLL5650 PROTEIN"/>
    <property type="match status" value="1"/>
</dbReference>
<dbReference type="GO" id="GO:0030313">
    <property type="term" value="C:cell envelope"/>
    <property type="evidence" value="ECO:0007669"/>
    <property type="project" value="UniProtKB-SubCell"/>
</dbReference>
<gene>
    <name evidence="5" type="ORF">BXY80_1063</name>
</gene>
<keyword evidence="6" id="KW-1185">Reference proteome</keyword>
<feature type="domain" description="Multidrug resistance protein MdtA-like C-terminal permuted SH3" evidence="4">
    <location>
        <begin position="345"/>
        <end position="402"/>
    </location>
</feature>
<evidence type="ECO:0000256" key="2">
    <source>
        <dbReference type="ARBA" id="ARBA00023054"/>
    </source>
</evidence>
<keyword evidence="2" id="KW-0175">Coiled coil</keyword>
<evidence type="ECO:0000256" key="1">
    <source>
        <dbReference type="ARBA" id="ARBA00004196"/>
    </source>
</evidence>
<dbReference type="InterPro" id="IPR058627">
    <property type="entry name" value="MdtA-like_C"/>
</dbReference>
<evidence type="ECO:0000256" key="3">
    <source>
        <dbReference type="SAM" id="Phobius"/>
    </source>
</evidence>